<protein>
    <submittedName>
        <fullName evidence="1">Uncharacterized protein</fullName>
    </submittedName>
</protein>
<accession>A0A1B6EST2</accession>
<dbReference type="AlphaFoldDB" id="A0A1B6EST2"/>
<gene>
    <name evidence="1" type="ORF">g.34629</name>
</gene>
<proteinExistence type="predicted"/>
<reference evidence="1" key="1">
    <citation type="submission" date="2015-11" db="EMBL/GenBank/DDBJ databases">
        <title>De novo transcriptome assembly of four potential Pierce s Disease insect vectors from Arizona vineyards.</title>
        <authorList>
            <person name="Tassone E.E."/>
        </authorList>
    </citation>
    <scope>NUCLEOTIDE SEQUENCE</scope>
</reference>
<organism evidence="1">
    <name type="scientific">Cuerna arida</name>
    <dbReference type="NCBI Taxonomy" id="1464854"/>
    <lineage>
        <taxon>Eukaryota</taxon>
        <taxon>Metazoa</taxon>
        <taxon>Ecdysozoa</taxon>
        <taxon>Arthropoda</taxon>
        <taxon>Hexapoda</taxon>
        <taxon>Insecta</taxon>
        <taxon>Pterygota</taxon>
        <taxon>Neoptera</taxon>
        <taxon>Paraneoptera</taxon>
        <taxon>Hemiptera</taxon>
        <taxon>Auchenorrhyncha</taxon>
        <taxon>Membracoidea</taxon>
        <taxon>Cicadellidae</taxon>
        <taxon>Cicadellinae</taxon>
        <taxon>Proconiini</taxon>
        <taxon>Cuerna</taxon>
    </lineage>
</organism>
<evidence type="ECO:0000313" key="1">
    <source>
        <dbReference type="EMBL" id="JAS40978.1"/>
    </source>
</evidence>
<dbReference type="EMBL" id="GECZ01028791">
    <property type="protein sequence ID" value="JAS40978.1"/>
    <property type="molecule type" value="Transcribed_RNA"/>
</dbReference>
<sequence length="119" mass="14271">MIVFENKILRIIYGPTQENGEWRKRHNRQIRDLYKDYDVLAHIKARRIRWARHVLRRERGSLLKEISLGKPEGKWPLGRPKKRWWDNITRDIVKVGAAAEEAEDREMESSWCGQIPPWA</sequence>
<name>A0A1B6EST2_9HEMI</name>